<dbReference type="Proteomes" id="UP001152795">
    <property type="component" value="Unassembled WGS sequence"/>
</dbReference>
<reference evidence="1" key="1">
    <citation type="submission" date="2020-04" db="EMBL/GenBank/DDBJ databases">
        <authorList>
            <person name="Alioto T."/>
            <person name="Alioto T."/>
            <person name="Gomez Garrido J."/>
        </authorList>
    </citation>
    <scope>NUCLEOTIDE SEQUENCE</scope>
    <source>
        <strain evidence="1">A484AB</strain>
    </source>
</reference>
<gene>
    <name evidence="1" type="ORF">PACLA_8A088380</name>
</gene>
<evidence type="ECO:0000313" key="2">
    <source>
        <dbReference type="Proteomes" id="UP001152795"/>
    </source>
</evidence>
<dbReference type="EMBL" id="CACRXK020027634">
    <property type="protein sequence ID" value="CAB4041009.1"/>
    <property type="molecule type" value="Genomic_DNA"/>
</dbReference>
<sequence length="192" mass="22106">MDDVDKRPTADTVCRKLGEFMRLGIWLDRYKLDDMFKMWLAEHCRSRSLSRSRGSSISSRSELVSIALGEKYSSLVKDSRSSVTREMFRERANRRRSVVAEFGKPQFRRRSAVVTTLVEEALTTLAHVGRPATDVHEADIYKFGFKLAREIAELRGVCALAMQKRRKVWAKVAMATRDLEEDMYDSLAGYEE</sequence>
<feature type="non-terminal residue" evidence="1">
    <location>
        <position position="1"/>
    </location>
</feature>
<keyword evidence="2" id="KW-1185">Reference proteome</keyword>
<dbReference type="AlphaFoldDB" id="A0A6S7LSD7"/>
<name>A0A6S7LSD7_PARCT</name>
<organism evidence="1 2">
    <name type="scientific">Paramuricea clavata</name>
    <name type="common">Red gorgonian</name>
    <name type="synonym">Violescent sea-whip</name>
    <dbReference type="NCBI Taxonomy" id="317549"/>
    <lineage>
        <taxon>Eukaryota</taxon>
        <taxon>Metazoa</taxon>
        <taxon>Cnidaria</taxon>
        <taxon>Anthozoa</taxon>
        <taxon>Octocorallia</taxon>
        <taxon>Malacalcyonacea</taxon>
        <taxon>Plexauridae</taxon>
        <taxon>Paramuricea</taxon>
    </lineage>
</organism>
<comment type="caution">
    <text evidence="1">The sequence shown here is derived from an EMBL/GenBank/DDBJ whole genome shotgun (WGS) entry which is preliminary data.</text>
</comment>
<protein>
    <submittedName>
        <fullName evidence="1">Uncharacterized protein</fullName>
    </submittedName>
</protein>
<accession>A0A6S7LSD7</accession>
<proteinExistence type="predicted"/>
<dbReference type="OrthoDB" id="5962695at2759"/>
<evidence type="ECO:0000313" key="1">
    <source>
        <dbReference type="EMBL" id="CAB4041009.1"/>
    </source>
</evidence>